<accession>A0ABY6FZA7</accession>
<keyword evidence="2" id="KW-1185">Reference proteome</keyword>
<name>A0ABY6FZA7_9MICO</name>
<evidence type="ECO:0000313" key="2">
    <source>
        <dbReference type="Proteomes" id="UP001164305"/>
    </source>
</evidence>
<organism evidence="1 2">
    <name type="scientific">Brachybacterium huguangmaarense</name>
    <dbReference type="NCBI Taxonomy" id="1652028"/>
    <lineage>
        <taxon>Bacteria</taxon>
        <taxon>Bacillati</taxon>
        <taxon>Actinomycetota</taxon>
        <taxon>Actinomycetes</taxon>
        <taxon>Micrococcales</taxon>
        <taxon>Dermabacteraceae</taxon>
        <taxon>Brachybacterium</taxon>
    </lineage>
</organism>
<evidence type="ECO:0008006" key="3">
    <source>
        <dbReference type="Google" id="ProtNLM"/>
    </source>
</evidence>
<gene>
    <name evidence="1" type="ORF">BRM3_08830</name>
</gene>
<proteinExistence type="predicted"/>
<dbReference type="SUPFAM" id="SSF54611">
    <property type="entry name" value="SecB-like"/>
    <property type="match status" value="1"/>
</dbReference>
<dbReference type="RefSeq" id="WP_263592962.1">
    <property type="nucleotide sequence ID" value="NZ_CP107020.1"/>
</dbReference>
<dbReference type="EMBL" id="CP107020">
    <property type="protein sequence ID" value="UYG15748.1"/>
    <property type="molecule type" value="Genomic_DNA"/>
</dbReference>
<sequence>MSDPAKTIHFESAVQMLDAGANLESVNFYELSAVINEDWSSESELPTDAEPEFYLKHIVSDREFSARLRTRMDMGIGVVIVDASATYTFTENIAVSKGAAEEFVNRVAVMALLPYIRQAVADLTQRVFGDPFVIPILHAGELVFEITES</sequence>
<protein>
    <recommendedName>
        <fullName evidence="3">Preprotein translocase subunit SecB</fullName>
    </recommendedName>
</protein>
<dbReference type="InterPro" id="IPR035958">
    <property type="entry name" value="SecB-like_sf"/>
</dbReference>
<dbReference type="Proteomes" id="UP001164305">
    <property type="component" value="Chromosome"/>
</dbReference>
<evidence type="ECO:0000313" key="1">
    <source>
        <dbReference type="EMBL" id="UYG15748.1"/>
    </source>
</evidence>
<reference evidence="1" key="1">
    <citation type="submission" date="2022-10" db="EMBL/GenBank/DDBJ databases">
        <title>Whole-Genome Sequencing of Brachybacterium huguangmaarense BRM-3, Isolated from Betula schmidtii.</title>
        <authorList>
            <person name="Haam D."/>
        </authorList>
    </citation>
    <scope>NUCLEOTIDE SEQUENCE</scope>
    <source>
        <strain evidence="1">BRM-3</strain>
    </source>
</reference>